<reference evidence="2 3" key="1">
    <citation type="submission" date="2016-07" db="EMBL/GenBank/DDBJ databases">
        <title>Pervasive Adenine N6-methylation of Active Genes in Fungi.</title>
        <authorList>
            <consortium name="DOE Joint Genome Institute"/>
            <person name="Mondo S.J."/>
            <person name="Dannebaum R.O."/>
            <person name="Kuo R.C."/>
            <person name="Labutti K."/>
            <person name="Haridas S."/>
            <person name="Kuo A."/>
            <person name="Salamov A."/>
            <person name="Ahrendt S.R."/>
            <person name="Lipzen A."/>
            <person name="Sullivan W."/>
            <person name="Andreopoulos W.B."/>
            <person name="Clum A."/>
            <person name="Lindquist E."/>
            <person name="Daum C."/>
            <person name="Ramamoorthy G.K."/>
            <person name="Gryganskyi A."/>
            <person name="Culley D."/>
            <person name="Magnuson J.K."/>
            <person name="James T.Y."/>
            <person name="O'Malley M.A."/>
            <person name="Stajich J.E."/>
            <person name="Spatafora J.W."/>
            <person name="Visel A."/>
            <person name="Grigoriev I.V."/>
        </authorList>
    </citation>
    <scope>NUCLEOTIDE SEQUENCE [LARGE SCALE GENOMIC DNA]</scope>
    <source>
        <strain evidence="2 3">CBS 129021</strain>
    </source>
</reference>
<dbReference type="AlphaFoldDB" id="A0A1Y2E394"/>
<evidence type="ECO:0000256" key="1">
    <source>
        <dbReference type="SAM" id="MobiDB-lite"/>
    </source>
</evidence>
<dbReference type="InterPro" id="IPR036866">
    <property type="entry name" value="RibonucZ/Hydroxyglut_hydro"/>
</dbReference>
<dbReference type="GeneID" id="63771971"/>
<dbReference type="EMBL" id="MCFJ01000005">
    <property type="protein sequence ID" value="ORY66020.1"/>
    <property type="molecule type" value="Genomic_DNA"/>
</dbReference>
<keyword evidence="3" id="KW-1185">Reference proteome</keyword>
<evidence type="ECO:0008006" key="4">
    <source>
        <dbReference type="Google" id="ProtNLM"/>
    </source>
</evidence>
<evidence type="ECO:0000313" key="3">
    <source>
        <dbReference type="Proteomes" id="UP000193689"/>
    </source>
</evidence>
<dbReference type="Proteomes" id="UP000193689">
    <property type="component" value="Unassembled WGS sequence"/>
</dbReference>
<proteinExistence type="predicted"/>
<name>A0A1Y2E394_9PEZI</name>
<gene>
    <name evidence="2" type="ORF">BCR38DRAFT_340163</name>
</gene>
<comment type="caution">
    <text evidence="2">The sequence shown here is derived from an EMBL/GenBank/DDBJ whole genome shotgun (WGS) entry which is preliminary data.</text>
</comment>
<dbReference type="OrthoDB" id="332863at2759"/>
<accession>A0A1Y2E394</accession>
<feature type="compositionally biased region" description="Low complexity" evidence="1">
    <location>
        <begin position="386"/>
        <end position="401"/>
    </location>
</feature>
<feature type="region of interest" description="Disordered" evidence="1">
    <location>
        <begin position="382"/>
        <end position="417"/>
    </location>
</feature>
<feature type="region of interest" description="Disordered" evidence="1">
    <location>
        <begin position="455"/>
        <end position="477"/>
    </location>
</feature>
<dbReference type="RefSeq" id="XP_040716984.1">
    <property type="nucleotide sequence ID" value="XM_040855759.1"/>
</dbReference>
<dbReference type="Gene3D" id="3.60.15.10">
    <property type="entry name" value="Ribonuclease Z/Hydroxyacylglutathione hydrolase-like"/>
    <property type="match status" value="1"/>
</dbReference>
<dbReference type="PANTHER" id="PTHR36142:SF5">
    <property type="entry name" value="METALLO-BETA-LACTAMASE DOMAIN-CONTAINING PROTEIN"/>
    <property type="match status" value="1"/>
</dbReference>
<sequence length="503" mass="53838">MALRITHLNLDASFLLSFEPILPCDGSVVAPRPFTILLDPWISGPSKIFHSRISISTHKHPACIESLSELPEPDLVIVSQHKSDHCNETTLRQLPASGTKTLIVAEPASARLIKSWKYFDRNKIRVMEKWEDPRLTGKTTVVRIPVPAVVLGGQTGEVTVSWIPQKRDLAGLHGAIGITYRPPPSYNLATPKPPIISSPLTPPVTPLSATSPVTTTTISAADTVLLPPSPPVSPHSLRSVQSASTLLPSPTFITNRRPFSSTSQAGNNLLQSPSPSSSHCSRPLSLIFSPHGISYPHLSAYATSHLVSEAALPLTALLHCFDSVTNPWWLGGNICAGAPMGADIATRLGARVWVSAHDGEKEVRGLATGMLRTRRYGREEVVESVGTSGKGRLSTSSTSSGGKKRAGGKIETKRRTGPGNGIGLITEILRLGSGEEVVVCGDGMMWMGTEGQVLEGKRGHENGNENEKQGKASDGEFVLRKEIISSKPLGDMLPPSIKIDVPK</sequence>
<protein>
    <recommendedName>
        <fullName evidence="4">Beta-lactamase superfamily domain-domain-containing protein</fullName>
    </recommendedName>
</protein>
<organism evidence="2 3">
    <name type="scientific">Pseudomassariella vexata</name>
    <dbReference type="NCBI Taxonomy" id="1141098"/>
    <lineage>
        <taxon>Eukaryota</taxon>
        <taxon>Fungi</taxon>
        <taxon>Dikarya</taxon>
        <taxon>Ascomycota</taxon>
        <taxon>Pezizomycotina</taxon>
        <taxon>Sordariomycetes</taxon>
        <taxon>Xylariomycetidae</taxon>
        <taxon>Amphisphaeriales</taxon>
        <taxon>Pseudomassariaceae</taxon>
        <taxon>Pseudomassariella</taxon>
    </lineage>
</organism>
<dbReference type="PANTHER" id="PTHR36142">
    <property type="entry name" value="METALLO-HYDROLASE/OXIDOREDUCTASE SUPERFAMILY PROTEIN"/>
    <property type="match status" value="1"/>
</dbReference>
<evidence type="ECO:0000313" key="2">
    <source>
        <dbReference type="EMBL" id="ORY66020.1"/>
    </source>
</evidence>
<dbReference type="InParanoid" id="A0A1Y2E394"/>
<dbReference type="STRING" id="1141098.A0A1Y2E394"/>